<dbReference type="AlphaFoldDB" id="A0A7M7TG22"/>
<evidence type="ECO:0000313" key="12">
    <source>
        <dbReference type="EnsemblMetazoa" id="XP_780610"/>
    </source>
</evidence>
<evidence type="ECO:0000256" key="3">
    <source>
        <dbReference type="ARBA" id="ARBA00022516"/>
    </source>
</evidence>
<evidence type="ECO:0000256" key="1">
    <source>
        <dbReference type="ARBA" id="ARBA00004477"/>
    </source>
</evidence>
<dbReference type="RefSeq" id="XP_780610.3">
    <property type="nucleotide sequence ID" value="XM_775517.5"/>
</dbReference>
<comment type="subcellular location">
    <subcellularLocation>
        <location evidence="1 11">Endoplasmic reticulum membrane</location>
        <topology evidence="1 11">Multi-pass membrane protein</topology>
    </subcellularLocation>
</comment>
<keyword evidence="5" id="KW-0812">Transmembrane</keyword>
<dbReference type="InParanoid" id="A0A7M7TG22"/>
<evidence type="ECO:0000313" key="13">
    <source>
        <dbReference type="Proteomes" id="UP000007110"/>
    </source>
</evidence>
<keyword evidence="10" id="KW-0012">Acyltransferase</keyword>
<dbReference type="FunCoup" id="A0A7M7TG22">
    <property type="interactions" value="1292"/>
</dbReference>
<dbReference type="CDD" id="cd07987">
    <property type="entry name" value="LPLAT_MGAT-like"/>
    <property type="match status" value="1"/>
</dbReference>
<keyword evidence="8" id="KW-0443">Lipid metabolism</keyword>
<keyword evidence="3" id="KW-0444">Lipid biosynthesis</keyword>
<keyword evidence="6 11" id="KW-0256">Endoplasmic reticulum</keyword>
<proteinExistence type="inferred from homology"/>
<evidence type="ECO:0000256" key="7">
    <source>
        <dbReference type="ARBA" id="ARBA00022989"/>
    </source>
</evidence>
<evidence type="ECO:0000256" key="11">
    <source>
        <dbReference type="RuleBase" id="RU367023"/>
    </source>
</evidence>
<dbReference type="OMA" id="YRHYRNY"/>
<reference evidence="13" key="1">
    <citation type="submission" date="2015-02" db="EMBL/GenBank/DDBJ databases">
        <title>Genome sequencing for Strongylocentrotus purpuratus.</title>
        <authorList>
            <person name="Murali S."/>
            <person name="Liu Y."/>
            <person name="Vee V."/>
            <person name="English A."/>
            <person name="Wang M."/>
            <person name="Skinner E."/>
            <person name="Han Y."/>
            <person name="Muzny D.M."/>
            <person name="Worley K.C."/>
            <person name="Gibbs R.A."/>
        </authorList>
    </citation>
    <scope>NUCLEOTIDE SEQUENCE</scope>
</reference>
<keyword evidence="4 11" id="KW-0808">Transferase</keyword>
<dbReference type="GO" id="GO:0005789">
    <property type="term" value="C:endoplasmic reticulum membrane"/>
    <property type="evidence" value="ECO:0000318"/>
    <property type="project" value="GO_Central"/>
</dbReference>
<sequence>MLPKFAPLNTPLHRRLETGAVLIWWFIFLWFRFTVQIFLVALLFTRYFWVSFVLMGWAYYDRHTPKRGGRRSDFMRRGRIWKKMADYFPVHLVKTSDLDPNRNYLFGVHPHGIMSVGAFVNFAAEATSFSDLFPGIKSHLCTLSVMYTYPLARDLMMAGGMCDVHKESIDYLLGQSGPGNAAVIVVGGAGEALEARADNHVVCLKERKGFIKKALQHGAHLVPCYTFGENDLYHQLPSTEGSRTRWIQQQTTRFFGFSIPIFYGRGVFQYSFGFLPFRKELNTVVGKPISVEKMEKPSSEAIEDLWNTYIQALQELFEENKVKFGVRDDLTLQVK</sequence>
<reference evidence="12" key="2">
    <citation type="submission" date="2021-01" db="UniProtKB">
        <authorList>
            <consortium name="EnsemblMetazoa"/>
        </authorList>
    </citation>
    <scope>IDENTIFICATION</scope>
</reference>
<evidence type="ECO:0000256" key="6">
    <source>
        <dbReference type="ARBA" id="ARBA00022824"/>
    </source>
</evidence>
<organism evidence="12 13">
    <name type="scientific">Strongylocentrotus purpuratus</name>
    <name type="common">Purple sea urchin</name>
    <dbReference type="NCBI Taxonomy" id="7668"/>
    <lineage>
        <taxon>Eukaryota</taxon>
        <taxon>Metazoa</taxon>
        <taxon>Echinodermata</taxon>
        <taxon>Eleutherozoa</taxon>
        <taxon>Echinozoa</taxon>
        <taxon>Echinoidea</taxon>
        <taxon>Euechinoidea</taxon>
        <taxon>Echinacea</taxon>
        <taxon>Camarodonta</taxon>
        <taxon>Echinidea</taxon>
        <taxon>Strongylocentrotidae</taxon>
        <taxon>Strongylocentrotus</taxon>
    </lineage>
</organism>
<dbReference type="PANTHER" id="PTHR12317">
    <property type="entry name" value="DIACYLGLYCEROL O-ACYLTRANSFERASE"/>
    <property type="match status" value="1"/>
</dbReference>
<dbReference type="OrthoDB" id="264532at2759"/>
<dbReference type="InterPro" id="IPR007130">
    <property type="entry name" value="DAGAT"/>
</dbReference>
<dbReference type="Pfam" id="PF03982">
    <property type="entry name" value="DAGAT"/>
    <property type="match status" value="1"/>
</dbReference>
<comment type="similarity">
    <text evidence="2 11">Belongs to the diacylglycerol acyltransferase family.</text>
</comment>
<name>A0A7M7TG22_STRPU</name>
<dbReference type="GO" id="GO:0019432">
    <property type="term" value="P:triglyceride biosynthetic process"/>
    <property type="evidence" value="ECO:0000318"/>
    <property type="project" value="GO_Central"/>
</dbReference>
<dbReference type="Proteomes" id="UP000007110">
    <property type="component" value="Unassembled WGS sequence"/>
</dbReference>
<dbReference type="EnsemblMetazoa" id="XM_775517">
    <property type="protein sequence ID" value="XP_780610"/>
    <property type="gene ID" value="LOC575101"/>
</dbReference>
<evidence type="ECO:0000256" key="10">
    <source>
        <dbReference type="ARBA" id="ARBA00023315"/>
    </source>
</evidence>
<dbReference type="GO" id="GO:0004144">
    <property type="term" value="F:diacylglycerol O-acyltransferase activity"/>
    <property type="evidence" value="ECO:0000318"/>
    <property type="project" value="GO_Central"/>
</dbReference>
<evidence type="ECO:0000256" key="8">
    <source>
        <dbReference type="ARBA" id="ARBA00023098"/>
    </source>
</evidence>
<keyword evidence="7" id="KW-1133">Transmembrane helix</keyword>
<evidence type="ECO:0000256" key="2">
    <source>
        <dbReference type="ARBA" id="ARBA00005420"/>
    </source>
</evidence>
<protein>
    <recommendedName>
        <fullName evidence="11">Acyltransferase</fullName>
        <ecNumber evidence="11">2.3.1.-</ecNumber>
    </recommendedName>
</protein>
<dbReference type="PANTHER" id="PTHR12317:SF79">
    <property type="entry name" value="ACYLTRANSFERASE"/>
    <property type="match status" value="1"/>
</dbReference>
<dbReference type="GeneID" id="575101"/>
<keyword evidence="13" id="KW-1185">Reference proteome</keyword>
<evidence type="ECO:0000256" key="4">
    <source>
        <dbReference type="ARBA" id="ARBA00022679"/>
    </source>
</evidence>
<keyword evidence="9" id="KW-0472">Membrane</keyword>
<dbReference type="EC" id="2.3.1.-" evidence="11"/>
<dbReference type="KEGG" id="spu:575101"/>
<accession>A0A7M7TG22</accession>
<evidence type="ECO:0000256" key="9">
    <source>
        <dbReference type="ARBA" id="ARBA00023136"/>
    </source>
</evidence>
<evidence type="ECO:0000256" key="5">
    <source>
        <dbReference type="ARBA" id="ARBA00022692"/>
    </source>
</evidence>